<dbReference type="HOGENOM" id="CLU_2485619_0_0_1"/>
<feature type="non-terminal residue" evidence="1">
    <location>
        <position position="1"/>
    </location>
</feature>
<dbReference type="InterPro" id="IPR007110">
    <property type="entry name" value="Ig-like_dom"/>
</dbReference>
<protein>
    <submittedName>
        <fullName evidence="1">Uncharacterized protein</fullName>
    </submittedName>
</protein>
<gene>
    <name evidence="1" type="ORF">YQE_06039</name>
</gene>
<reference evidence="1" key="1">
    <citation type="journal article" date="2013" name="Genome Biol.">
        <title>Draft genome of the mountain pine beetle, Dendroctonus ponderosae Hopkins, a major forest pest.</title>
        <authorList>
            <person name="Keeling C.I."/>
            <person name="Yuen M.M."/>
            <person name="Liao N.Y."/>
            <person name="Docking T.R."/>
            <person name="Chan S.K."/>
            <person name="Taylor G.A."/>
            <person name="Palmquist D.L."/>
            <person name="Jackman S.D."/>
            <person name="Nguyen A."/>
            <person name="Li M."/>
            <person name="Henderson H."/>
            <person name="Janes J.K."/>
            <person name="Zhao Y."/>
            <person name="Pandoh P."/>
            <person name="Moore R."/>
            <person name="Sperling F.A."/>
            <person name="Huber D.P."/>
            <person name="Birol I."/>
            <person name="Jones S.J."/>
            <person name="Bohlmann J."/>
        </authorList>
    </citation>
    <scope>NUCLEOTIDE SEQUENCE</scope>
</reference>
<evidence type="ECO:0000313" key="1">
    <source>
        <dbReference type="EMBL" id="ENN77464.1"/>
    </source>
</evidence>
<dbReference type="InterPro" id="IPR036179">
    <property type="entry name" value="Ig-like_dom_sf"/>
</dbReference>
<organism evidence="1">
    <name type="scientific">Dendroctonus ponderosae</name>
    <name type="common">Mountain pine beetle</name>
    <dbReference type="NCBI Taxonomy" id="77166"/>
    <lineage>
        <taxon>Eukaryota</taxon>
        <taxon>Metazoa</taxon>
        <taxon>Ecdysozoa</taxon>
        <taxon>Arthropoda</taxon>
        <taxon>Hexapoda</taxon>
        <taxon>Insecta</taxon>
        <taxon>Pterygota</taxon>
        <taxon>Neoptera</taxon>
        <taxon>Endopterygota</taxon>
        <taxon>Coleoptera</taxon>
        <taxon>Polyphaga</taxon>
        <taxon>Cucujiformia</taxon>
        <taxon>Curculionidae</taxon>
        <taxon>Scolytinae</taxon>
        <taxon>Dendroctonus</taxon>
    </lineage>
</organism>
<dbReference type="AlphaFoldDB" id="N6TB13"/>
<dbReference type="SUPFAM" id="SSF48726">
    <property type="entry name" value="Immunoglobulin"/>
    <property type="match status" value="1"/>
</dbReference>
<proteinExistence type="predicted"/>
<dbReference type="EMBL" id="KB740946">
    <property type="protein sequence ID" value="ENN77464.1"/>
    <property type="molecule type" value="Genomic_DNA"/>
</dbReference>
<dbReference type="InterPro" id="IPR013783">
    <property type="entry name" value="Ig-like_fold"/>
</dbReference>
<accession>N6TB13</accession>
<dbReference type="OrthoDB" id="6159398at2759"/>
<dbReference type="Pfam" id="PF13927">
    <property type="entry name" value="Ig_3"/>
    <property type="match status" value="1"/>
</dbReference>
<dbReference type="Gene3D" id="2.60.40.10">
    <property type="entry name" value="Immunoglobulins"/>
    <property type="match status" value="1"/>
</dbReference>
<dbReference type="PROSITE" id="PS50835">
    <property type="entry name" value="IG_LIKE"/>
    <property type="match status" value="1"/>
</dbReference>
<sequence>MRQTFVLVPPSLQITPPSGQVVTRKGGPVSFECRANGNPNPTVQWSKRCVWMCGLYNSNMLPVTDCGSYILKISAPVDYVLHYAGNA</sequence>
<name>N6TB13_DENPD</name>